<protein>
    <submittedName>
        <fullName evidence="1">Pantothenate kinase domain protein</fullName>
        <ecNumber evidence="1">2.7.1.33</ecNumber>
    </submittedName>
</protein>
<evidence type="ECO:0000313" key="2">
    <source>
        <dbReference type="Proteomes" id="UP000018419"/>
    </source>
</evidence>
<accession>A0ABP2GP08</accession>
<dbReference type="SUPFAM" id="SSF53067">
    <property type="entry name" value="Actin-like ATPase domain"/>
    <property type="match status" value="1"/>
</dbReference>
<keyword evidence="1" id="KW-0808">Transferase</keyword>
<keyword evidence="2" id="KW-1185">Reference proteome</keyword>
<organism evidence="1 2">
    <name type="scientific">Acinetobacter radioresistens SK82</name>
    <dbReference type="NCBI Taxonomy" id="596318"/>
    <lineage>
        <taxon>Bacteria</taxon>
        <taxon>Pseudomonadati</taxon>
        <taxon>Pseudomonadota</taxon>
        <taxon>Gammaproteobacteria</taxon>
        <taxon>Moraxellales</taxon>
        <taxon>Moraxellaceae</taxon>
        <taxon>Acinetobacter</taxon>
    </lineage>
</organism>
<name>A0ABP2GP08_ACIRA</name>
<proteinExistence type="predicted"/>
<dbReference type="Gene3D" id="3.30.420.40">
    <property type="match status" value="1"/>
</dbReference>
<comment type="caution">
    <text evidence="1">The sequence shown here is derived from an EMBL/GenBank/DDBJ whole genome shotgun (WGS) entry which is preliminary data.</text>
</comment>
<dbReference type="EC" id="2.7.1.33" evidence="1"/>
<dbReference type="InterPro" id="IPR043129">
    <property type="entry name" value="ATPase_NBD"/>
</dbReference>
<dbReference type="Proteomes" id="UP000018419">
    <property type="component" value="Unassembled WGS sequence"/>
</dbReference>
<reference evidence="1 2" key="1">
    <citation type="submission" date="2009-07" db="EMBL/GenBank/DDBJ databases">
        <authorList>
            <person name="Madupu R."/>
            <person name="Durkin A.S."/>
            <person name="Torralba M."/>
            <person name="Methe B."/>
            <person name="Sutton G.G."/>
            <person name="Strausberg R.L."/>
            <person name="Nelson K.E."/>
        </authorList>
    </citation>
    <scope>NUCLEOTIDE SEQUENCE [LARGE SCALE GENOMIC DNA]</scope>
    <source>
        <strain evidence="1 2">SK82</strain>
    </source>
</reference>
<evidence type="ECO:0000313" key="1">
    <source>
        <dbReference type="EMBL" id="EET83499.1"/>
    </source>
</evidence>
<dbReference type="EMBL" id="ACVR01000015">
    <property type="protein sequence ID" value="EET83499.1"/>
    <property type="molecule type" value="Genomic_DNA"/>
</dbReference>
<gene>
    <name evidence="1" type="ORF">ACIRA0001_0834</name>
</gene>
<sequence>MPNLYLQRDALIQHTKGIRIPEAAFDDLSPGRNTLDAVHHGILLGLLSTIKHVLLQSPRQLILTGGDAPLFARFLEQYQPEVETDLLLKGLQRYIHYYSVST</sequence>
<keyword evidence="1" id="KW-0418">Kinase</keyword>
<dbReference type="GO" id="GO:0004594">
    <property type="term" value="F:pantothenate kinase activity"/>
    <property type="evidence" value="ECO:0007669"/>
    <property type="project" value="UniProtKB-EC"/>
</dbReference>